<feature type="compositionally biased region" description="Polar residues" evidence="1">
    <location>
        <begin position="10"/>
        <end position="23"/>
    </location>
</feature>
<protein>
    <submittedName>
        <fullName evidence="2">Uncharacterized protein</fullName>
    </submittedName>
</protein>
<dbReference type="RefSeq" id="WP_369188590.1">
    <property type="nucleotide sequence ID" value="NZ_CP163431.1"/>
</dbReference>
<proteinExistence type="predicted"/>
<evidence type="ECO:0000256" key="1">
    <source>
        <dbReference type="SAM" id="MobiDB-lite"/>
    </source>
</evidence>
<gene>
    <name evidence="2" type="ORF">AB5J58_20610</name>
</gene>
<organism evidence="2">
    <name type="scientific">Streptomyces sp. R08</name>
    <dbReference type="NCBI Taxonomy" id="3238624"/>
    <lineage>
        <taxon>Bacteria</taxon>
        <taxon>Bacillati</taxon>
        <taxon>Actinomycetota</taxon>
        <taxon>Actinomycetes</taxon>
        <taxon>Kitasatosporales</taxon>
        <taxon>Streptomycetaceae</taxon>
        <taxon>Streptomyces</taxon>
    </lineage>
</organism>
<feature type="region of interest" description="Disordered" evidence="1">
    <location>
        <begin position="1"/>
        <end position="51"/>
    </location>
</feature>
<dbReference type="EMBL" id="CP163431">
    <property type="protein sequence ID" value="XDQ02461.1"/>
    <property type="molecule type" value="Genomic_DNA"/>
</dbReference>
<name>A0AB39M7G8_9ACTN</name>
<sequence>MKSSLARPGSSMSAFCSKGSSAQVGARQLLDSVPRPGWKPSRRPLTTGETP</sequence>
<reference evidence="2" key="1">
    <citation type="submission" date="2024-07" db="EMBL/GenBank/DDBJ databases">
        <authorList>
            <person name="Yu S.T."/>
        </authorList>
    </citation>
    <scope>NUCLEOTIDE SEQUENCE</scope>
    <source>
        <strain evidence="2">R08</strain>
    </source>
</reference>
<dbReference type="AlphaFoldDB" id="A0AB39M7G8"/>
<accession>A0AB39M7G8</accession>
<evidence type="ECO:0000313" key="2">
    <source>
        <dbReference type="EMBL" id="XDQ02461.1"/>
    </source>
</evidence>